<dbReference type="STRING" id="1198029.A0A1U7LNP1"/>
<dbReference type="GO" id="GO:0006376">
    <property type="term" value="P:mRNA splice site recognition"/>
    <property type="evidence" value="ECO:0007669"/>
    <property type="project" value="EnsemblFungi"/>
</dbReference>
<comment type="caution">
    <text evidence="3">The sequence shown here is derived from an EMBL/GenBank/DDBJ whole genome shotgun (WGS) entry which is preliminary data.</text>
</comment>
<name>A0A1U7LNP1_NEOID</name>
<dbReference type="GO" id="GO:0071004">
    <property type="term" value="C:U2-type prespliceosome"/>
    <property type="evidence" value="ECO:0007669"/>
    <property type="project" value="EnsemblFungi"/>
</dbReference>
<keyword evidence="4" id="KW-1185">Reference proteome</keyword>
<evidence type="ECO:0000313" key="3">
    <source>
        <dbReference type="EMBL" id="OLL24275.1"/>
    </source>
</evidence>
<evidence type="ECO:0000256" key="2">
    <source>
        <dbReference type="SAM" id="MobiDB-lite"/>
    </source>
</evidence>
<feature type="compositionally biased region" description="Basic residues" evidence="2">
    <location>
        <begin position="265"/>
        <end position="279"/>
    </location>
</feature>
<evidence type="ECO:0000256" key="1">
    <source>
        <dbReference type="ARBA" id="ARBA00005655"/>
    </source>
</evidence>
<dbReference type="Proteomes" id="UP000186594">
    <property type="component" value="Unassembled WGS sequence"/>
</dbReference>
<dbReference type="PANTHER" id="PTHR12375">
    <property type="entry name" value="RNA-BINDING PROTEIN LUC7-RELATED"/>
    <property type="match status" value="1"/>
</dbReference>
<dbReference type="OMA" id="CPYDLFQ"/>
<sequence>MAAEQRRMLEQLMGADAFGGKPSRENIAFFDPRVCKSFIVGTCPHDMFVNTKMDIGACPKLHSDKFKNEYEIAQKTKDYGFEWDYMRDLQKYVRECDQRIESSEKKLDYAPDEEAKSNTLLKEIGEIEKTIISQLEEVEVLGETGEVLKAIEEYHKVEKYKQDRTEKEKDLRGVTDNQNSSTQQKLQVCDICAAYLSRLDNDRRLADHFWGKLHMGHKIIRETYQQLSKELSKRTEPPRDYLKNVQYDDRPSRYDDDRGYQGGRGGRRGRPRGGRSSRY</sequence>
<reference evidence="3 4" key="1">
    <citation type="submission" date="2016-04" db="EMBL/GenBank/DDBJ databases">
        <title>Evolutionary innovation and constraint leading to complex multicellularity in the Ascomycota.</title>
        <authorList>
            <person name="Cisse O."/>
            <person name="Nguyen A."/>
            <person name="Hewitt D.A."/>
            <person name="Jedd G."/>
            <person name="Stajich J.E."/>
        </authorList>
    </citation>
    <scope>NUCLEOTIDE SEQUENCE [LARGE SCALE GENOMIC DNA]</scope>
    <source>
        <strain evidence="3 4">DAH-3</strain>
    </source>
</reference>
<dbReference type="OrthoDB" id="153872at2759"/>
<gene>
    <name evidence="3" type="ORF">NEOLI_003408</name>
</gene>
<dbReference type="GO" id="GO:0003729">
    <property type="term" value="F:mRNA binding"/>
    <property type="evidence" value="ECO:0007669"/>
    <property type="project" value="EnsemblFungi"/>
</dbReference>
<proteinExistence type="inferred from homology"/>
<dbReference type="EMBL" id="LXFE01000900">
    <property type="protein sequence ID" value="OLL24275.1"/>
    <property type="molecule type" value="Genomic_DNA"/>
</dbReference>
<dbReference type="InterPro" id="IPR004882">
    <property type="entry name" value="Luc7-rel"/>
</dbReference>
<accession>A0A1U7LNP1</accession>
<dbReference type="Pfam" id="PF03194">
    <property type="entry name" value="LUC7"/>
    <property type="match status" value="1"/>
</dbReference>
<protein>
    <submittedName>
        <fullName evidence="3">U1 snRNP-associated protein usp106</fullName>
    </submittedName>
</protein>
<evidence type="ECO:0000313" key="4">
    <source>
        <dbReference type="Proteomes" id="UP000186594"/>
    </source>
</evidence>
<dbReference type="GO" id="GO:0005685">
    <property type="term" value="C:U1 snRNP"/>
    <property type="evidence" value="ECO:0007669"/>
    <property type="project" value="EnsemblFungi"/>
</dbReference>
<dbReference type="AlphaFoldDB" id="A0A1U7LNP1"/>
<dbReference type="GO" id="GO:0005829">
    <property type="term" value="C:cytosol"/>
    <property type="evidence" value="ECO:0007669"/>
    <property type="project" value="EnsemblFungi"/>
</dbReference>
<organism evidence="3 4">
    <name type="scientific">Neolecta irregularis (strain DAH-3)</name>
    <dbReference type="NCBI Taxonomy" id="1198029"/>
    <lineage>
        <taxon>Eukaryota</taxon>
        <taxon>Fungi</taxon>
        <taxon>Dikarya</taxon>
        <taxon>Ascomycota</taxon>
        <taxon>Taphrinomycotina</taxon>
        <taxon>Neolectales</taxon>
        <taxon>Neolectaceae</taxon>
        <taxon>Neolecta</taxon>
    </lineage>
</organism>
<feature type="region of interest" description="Disordered" evidence="2">
    <location>
        <begin position="230"/>
        <end position="279"/>
    </location>
</feature>
<feature type="compositionally biased region" description="Basic and acidic residues" evidence="2">
    <location>
        <begin position="230"/>
        <end position="259"/>
    </location>
</feature>
<comment type="similarity">
    <text evidence="1">Belongs to the Luc7 family.</text>
</comment>